<organism evidence="1 2">
    <name type="scientific">Riccia fluitans</name>
    <dbReference type="NCBI Taxonomy" id="41844"/>
    <lineage>
        <taxon>Eukaryota</taxon>
        <taxon>Viridiplantae</taxon>
        <taxon>Streptophyta</taxon>
        <taxon>Embryophyta</taxon>
        <taxon>Marchantiophyta</taxon>
        <taxon>Marchantiopsida</taxon>
        <taxon>Marchantiidae</taxon>
        <taxon>Marchantiales</taxon>
        <taxon>Ricciaceae</taxon>
        <taxon>Riccia</taxon>
    </lineage>
</organism>
<evidence type="ECO:0000313" key="2">
    <source>
        <dbReference type="Proteomes" id="UP001605036"/>
    </source>
</evidence>
<keyword evidence="2" id="KW-1185">Reference proteome</keyword>
<dbReference type="AlphaFoldDB" id="A0ABD1XLV1"/>
<proteinExistence type="predicted"/>
<protein>
    <submittedName>
        <fullName evidence="1">Uncharacterized protein</fullName>
    </submittedName>
</protein>
<reference evidence="1 2" key="1">
    <citation type="submission" date="2024-09" db="EMBL/GenBank/DDBJ databases">
        <title>Chromosome-scale assembly of Riccia fluitans.</title>
        <authorList>
            <person name="Paukszto L."/>
            <person name="Sawicki J."/>
            <person name="Karawczyk K."/>
            <person name="Piernik-Szablinska J."/>
            <person name="Szczecinska M."/>
            <person name="Mazdziarz M."/>
        </authorList>
    </citation>
    <scope>NUCLEOTIDE SEQUENCE [LARGE SCALE GENOMIC DNA]</scope>
    <source>
        <strain evidence="1">Rf_01</strain>
        <tissue evidence="1">Aerial parts of the thallus</tissue>
    </source>
</reference>
<name>A0ABD1XLV1_9MARC</name>
<sequence length="88" mass="10040">MDNPACLVTLDLTVDARKDPSSPPESEIVPVPAFVDLTQYMSSPLNKGSKDQGWPRKEDLMKEDLEFVIYKGCYLRRDVINMYINEDS</sequence>
<gene>
    <name evidence="1" type="ORF">R1flu_028497</name>
</gene>
<comment type="caution">
    <text evidence="1">The sequence shown here is derived from an EMBL/GenBank/DDBJ whole genome shotgun (WGS) entry which is preliminary data.</text>
</comment>
<accession>A0ABD1XLV1</accession>
<dbReference type="Proteomes" id="UP001605036">
    <property type="component" value="Unassembled WGS sequence"/>
</dbReference>
<dbReference type="EMBL" id="JBHFFA010000008">
    <property type="protein sequence ID" value="KAL2609924.1"/>
    <property type="molecule type" value="Genomic_DNA"/>
</dbReference>
<evidence type="ECO:0000313" key="1">
    <source>
        <dbReference type="EMBL" id="KAL2609924.1"/>
    </source>
</evidence>